<name>A0ABY8DM50_9HYPH</name>
<sequence length="74" mass="8703">MVERIRSLLARFPEDEEIVRRLAATDARFNALCDEYRKIVDLLDTCEAQVARLREHRALLEDELLTRIEGHQPL</sequence>
<accession>A0ABY8DM50</accession>
<protein>
    <submittedName>
        <fullName evidence="1">Uncharacterized protein</fullName>
    </submittedName>
</protein>
<organism evidence="1 2">
    <name type="scientific">Sinorhizobium garamanticum</name>
    <dbReference type="NCBI Taxonomy" id="680247"/>
    <lineage>
        <taxon>Bacteria</taxon>
        <taxon>Pseudomonadati</taxon>
        <taxon>Pseudomonadota</taxon>
        <taxon>Alphaproteobacteria</taxon>
        <taxon>Hyphomicrobiales</taxon>
        <taxon>Rhizobiaceae</taxon>
        <taxon>Sinorhizobium/Ensifer group</taxon>
        <taxon>Sinorhizobium</taxon>
    </lineage>
</organism>
<dbReference type="RefSeq" id="WP_280662603.1">
    <property type="nucleotide sequence ID" value="NZ_CP120374.1"/>
</dbReference>
<evidence type="ECO:0000313" key="2">
    <source>
        <dbReference type="Proteomes" id="UP001229355"/>
    </source>
</evidence>
<proteinExistence type="predicted"/>
<keyword evidence="2" id="KW-1185">Reference proteome</keyword>
<gene>
    <name evidence="1" type="ORF">PZN02_004195</name>
</gene>
<dbReference type="EMBL" id="CP120374">
    <property type="protein sequence ID" value="WEX90640.1"/>
    <property type="molecule type" value="Genomic_DNA"/>
</dbReference>
<evidence type="ECO:0000313" key="1">
    <source>
        <dbReference type="EMBL" id="WEX90640.1"/>
    </source>
</evidence>
<reference evidence="1 2" key="1">
    <citation type="submission" date="2023-03" db="EMBL/GenBank/DDBJ databases">
        <authorList>
            <person name="Kaur S."/>
            <person name="Espinosa-Saiz D."/>
            <person name="Velazquez E."/>
            <person name="Menendez E."/>
            <person name="diCenzo G.C."/>
        </authorList>
    </citation>
    <scope>NUCLEOTIDE SEQUENCE [LARGE SCALE GENOMIC DNA]</scope>
    <source>
        <strain evidence="1 2">LMG 24692</strain>
    </source>
</reference>
<dbReference type="Proteomes" id="UP001229355">
    <property type="component" value="Chromosome 2"/>
</dbReference>